<proteinExistence type="predicted"/>
<dbReference type="SUPFAM" id="SSF53474">
    <property type="entry name" value="alpha/beta-Hydrolases"/>
    <property type="match status" value="1"/>
</dbReference>
<name>A0A6N6RH20_9FLAO</name>
<dbReference type="InterPro" id="IPR053145">
    <property type="entry name" value="AB_hydrolase_Est10"/>
</dbReference>
<protein>
    <submittedName>
        <fullName evidence="2">Alpha/beta fold hydrolase</fullName>
    </submittedName>
</protein>
<dbReference type="SUPFAM" id="SSF50156">
    <property type="entry name" value="PDZ domain-like"/>
    <property type="match status" value="1"/>
</dbReference>
<dbReference type="InterPro" id="IPR029058">
    <property type="entry name" value="AB_hydrolase_fold"/>
</dbReference>
<evidence type="ECO:0000313" key="3">
    <source>
        <dbReference type="Proteomes" id="UP000468650"/>
    </source>
</evidence>
<keyword evidence="3" id="KW-1185">Reference proteome</keyword>
<dbReference type="OrthoDB" id="9809549at2"/>
<comment type="caution">
    <text evidence="2">The sequence shown here is derived from an EMBL/GenBank/DDBJ whole genome shotgun (WGS) entry which is preliminary data.</text>
</comment>
<dbReference type="PANTHER" id="PTHR43265">
    <property type="entry name" value="ESTERASE ESTD"/>
    <property type="match status" value="1"/>
</dbReference>
<dbReference type="Proteomes" id="UP000468650">
    <property type="component" value="Unassembled WGS sequence"/>
</dbReference>
<dbReference type="Gene3D" id="2.30.42.10">
    <property type="match status" value="1"/>
</dbReference>
<dbReference type="PROSITE" id="PS51257">
    <property type="entry name" value="PROKAR_LIPOPROTEIN"/>
    <property type="match status" value="1"/>
</dbReference>
<dbReference type="Pfam" id="PF12697">
    <property type="entry name" value="Abhydrolase_6"/>
    <property type="match status" value="1"/>
</dbReference>
<dbReference type="RefSeq" id="WP_151666805.1">
    <property type="nucleotide sequence ID" value="NZ_WBVO01000003.1"/>
</dbReference>
<dbReference type="Gene3D" id="3.40.50.1820">
    <property type="entry name" value="alpha/beta hydrolase"/>
    <property type="match status" value="1"/>
</dbReference>
<feature type="domain" description="AB hydrolase-1" evidence="1">
    <location>
        <begin position="159"/>
        <end position="404"/>
    </location>
</feature>
<dbReference type="AlphaFoldDB" id="A0A6N6RH20"/>
<accession>A0A6N6RH20</accession>
<dbReference type="PANTHER" id="PTHR43265:SF1">
    <property type="entry name" value="ESTERASE ESTD"/>
    <property type="match status" value="1"/>
</dbReference>
<sequence>MKKFLILSSIILSIGCNGQHLQRRIFHGFRLQPGPENSVQVATTGPAGTATNAKLQANDILLKINDVELKDFNDLRSPELQNIREGDEVRYTVRRGEETIELVGTGEPLPLESGDSPQTKYFEVPFDGGYLRGVANLPEGEGPFPTVYFIQGYTCGSIESTWSGHPYRQLAKAFTDAGIAFVRVEKPGVGDSQGTDDCMDTDFHYEVQSFTEAGKFVREFDWVDTEQFFIFGHSMGGYLAPIVAREVPSVGITAYGTRHEPWREYFLQMWRFQLVRQGFSYSEVEQRMGDYYNLAYHLFYLKKSPEEIAKSNPELVDEMEDGLAWTGGDVILYRNYDALQSVDELEVVPSWLAYEGKVLIFYGTADFEVCSDESPKEMVRMMNIEHPGSATYVEVEGADHSMFQVGSMEKGVNMSDEERRAAMMDGIDSRIPQSIVDWIRE</sequence>
<evidence type="ECO:0000259" key="1">
    <source>
        <dbReference type="Pfam" id="PF12697"/>
    </source>
</evidence>
<keyword evidence="2" id="KW-0378">Hydrolase</keyword>
<dbReference type="InterPro" id="IPR036034">
    <property type="entry name" value="PDZ_sf"/>
</dbReference>
<reference evidence="2 3" key="1">
    <citation type="submission" date="2019-09" db="EMBL/GenBank/DDBJ databases">
        <title>Genomes of family Cryomorphaceae.</title>
        <authorList>
            <person name="Bowman J.P."/>
        </authorList>
    </citation>
    <scope>NUCLEOTIDE SEQUENCE [LARGE SCALE GENOMIC DNA]</scope>
    <source>
        <strain evidence="2 3">LMG 25704</strain>
    </source>
</reference>
<dbReference type="InterPro" id="IPR000073">
    <property type="entry name" value="AB_hydrolase_1"/>
</dbReference>
<dbReference type="EMBL" id="WBVO01000003">
    <property type="protein sequence ID" value="KAB2813603.1"/>
    <property type="molecule type" value="Genomic_DNA"/>
</dbReference>
<gene>
    <name evidence="2" type="ORF">F8C67_05430</name>
</gene>
<dbReference type="GO" id="GO:0052689">
    <property type="term" value="F:carboxylic ester hydrolase activity"/>
    <property type="evidence" value="ECO:0007669"/>
    <property type="project" value="TreeGrafter"/>
</dbReference>
<organism evidence="2 3">
    <name type="scientific">Phaeocystidibacter luteus</name>
    <dbReference type="NCBI Taxonomy" id="911197"/>
    <lineage>
        <taxon>Bacteria</taxon>
        <taxon>Pseudomonadati</taxon>
        <taxon>Bacteroidota</taxon>
        <taxon>Flavobacteriia</taxon>
        <taxon>Flavobacteriales</taxon>
        <taxon>Phaeocystidibacteraceae</taxon>
        <taxon>Phaeocystidibacter</taxon>
    </lineage>
</organism>
<evidence type="ECO:0000313" key="2">
    <source>
        <dbReference type="EMBL" id="KAB2813603.1"/>
    </source>
</evidence>